<evidence type="ECO:0000256" key="3">
    <source>
        <dbReference type="ARBA" id="ARBA00022801"/>
    </source>
</evidence>
<reference evidence="8" key="1">
    <citation type="journal article" date="2023" name="G3 (Bethesda)">
        <title>Whole genome assemblies of Zophobas morio and Tenebrio molitor.</title>
        <authorList>
            <person name="Kaur S."/>
            <person name="Stinson S.A."/>
            <person name="diCenzo G.C."/>
        </authorList>
    </citation>
    <scope>NUCLEOTIDE SEQUENCE</scope>
    <source>
        <strain evidence="8">QUZm001</strain>
    </source>
</reference>
<dbReference type="PANTHER" id="PTHR43142">
    <property type="entry name" value="CARBOXYLIC ESTER HYDROLASE"/>
    <property type="match status" value="1"/>
</dbReference>
<gene>
    <name evidence="8" type="ORF">Zmor_002600</name>
</gene>
<keyword evidence="9" id="KW-1185">Reference proteome</keyword>
<dbReference type="InterPro" id="IPR019819">
    <property type="entry name" value="Carboxylesterase_B_CS"/>
</dbReference>
<accession>A0AA38J1B8</accession>
<sequence length="565" mass="64314">MVNYLYIFLSLLALGFSQQSVIVELPHGKIQGKQSLTFNNKTFYSFVKVPYASPPVGELRFKAPVPPKAWEGNLDATSNRVVCHQIDQDLPLESEDCLYLNIYTPQLPTTNLVEALPVLFYIHGGGFIVGTCLESTCGPDFLIEYDVVVVTINYRLGAFGFLSTQDEIIPGNNGLKDQHLGIKWTHDNIKLFGGDPNRITIVGQSAGAASVAYQFLNKKSEGLFWGAISQSGSFLSPWSLQRKARKIAFQTAAFINETFKTSNDSQELYEFLLSVSADELDKAAFQVNQLENLENRQINQGFFYAPVLESEHEDAFITRKMYGDLKSGNFVKVPIMIGITSEESAEDAADLNVLKSNMRVYDENLSWLVPDDLNIEDEEKKLMVGALIRGFYTNSKFEENLAAGIRYFSDNSFTRSVIKHAQLQSKFTDVYFYQFSYDGIIGNISIEFEANDKVTHSEDLRYMWRIVFGDYDNTNVEQFPEFDVLTHRRMLTLWTNFAKTLNPSPNNNELLQNIRWPTVSSGRPKEFWYLDINKDLTIRSYPKIASYLGWNMVYDIFGEGQFDTY</sequence>
<dbReference type="InterPro" id="IPR019826">
    <property type="entry name" value="Carboxylesterase_B_AS"/>
</dbReference>
<feature type="domain" description="Carboxylesterase type B" evidence="7">
    <location>
        <begin position="20"/>
        <end position="537"/>
    </location>
</feature>
<evidence type="ECO:0000256" key="6">
    <source>
        <dbReference type="RuleBase" id="RU361235"/>
    </source>
</evidence>
<dbReference type="EMBL" id="JALNTZ010000001">
    <property type="protein sequence ID" value="KAJ3667200.1"/>
    <property type="molecule type" value="Genomic_DNA"/>
</dbReference>
<dbReference type="Proteomes" id="UP001168821">
    <property type="component" value="Unassembled WGS sequence"/>
</dbReference>
<dbReference type="SUPFAM" id="SSF53474">
    <property type="entry name" value="alpha/beta-Hydrolases"/>
    <property type="match status" value="1"/>
</dbReference>
<evidence type="ECO:0000256" key="4">
    <source>
        <dbReference type="ARBA" id="ARBA00023157"/>
    </source>
</evidence>
<evidence type="ECO:0000256" key="2">
    <source>
        <dbReference type="ARBA" id="ARBA00022487"/>
    </source>
</evidence>
<keyword evidence="4" id="KW-1015">Disulfide bond</keyword>
<dbReference type="PROSITE" id="PS00941">
    <property type="entry name" value="CARBOXYLESTERASE_B_2"/>
    <property type="match status" value="1"/>
</dbReference>
<protein>
    <recommendedName>
        <fullName evidence="6">Carboxylic ester hydrolase</fullName>
        <ecNumber evidence="6">3.1.1.-</ecNumber>
    </recommendedName>
</protein>
<keyword evidence="3 6" id="KW-0378">Hydrolase</keyword>
<dbReference type="AlphaFoldDB" id="A0AA38J1B8"/>
<evidence type="ECO:0000259" key="7">
    <source>
        <dbReference type="Pfam" id="PF00135"/>
    </source>
</evidence>
<feature type="chain" id="PRO_5041482594" description="Carboxylic ester hydrolase" evidence="6">
    <location>
        <begin position="20"/>
        <end position="565"/>
    </location>
</feature>
<organism evidence="8 9">
    <name type="scientific">Zophobas morio</name>
    <dbReference type="NCBI Taxonomy" id="2755281"/>
    <lineage>
        <taxon>Eukaryota</taxon>
        <taxon>Metazoa</taxon>
        <taxon>Ecdysozoa</taxon>
        <taxon>Arthropoda</taxon>
        <taxon>Hexapoda</taxon>
        <taxon>Insecta</taxon>
        <taxon>Pterygota</taxon>
        <taxon>Neoptera</taxon>
        <taxon>Endopterygota</taxon>
        <taxon>Coleoptera</taxon>
        <taxon>Polyphaga</taxon>
        <taxon>Cucujiformia</taxon>
        <taxon>Tenebrionidae</taxon>
        <taxon>Zophobas</taxon>
    </lineage>
</organism>
<comment type="similarity">
    <text evidence="1 6">Belongs to the type-B carboxylesterase/lipase family.</text>
</comment>
<dbReference type="FunFam" id="3.40.50.1820:FF:000155">
    <property type="entry name" value="Carboxylic ester hydrolase"/>
    <property type="match status" value="1"/>
</dbReference>
<dbReference type="Pfam" id="PF00135">
    <property type="entry name" value="COesterase"/>
    <property type="match status" value="1"/>
</dbReference>
<evidence type="ECO:0000313" key="9">
    <source>
        <dbReference type="Proteomes" id="UP001168821"/>
    </source>
</evidence>
<keyword evidence="6" id="KW-0732">Signal</keyword>
<dbReference type="PROSITE" id="PS00122">
    <property type="entry name" value="CARBOXYLESTERASE_B_1"/>
    <property type="match status" value="1"/>
</dbReference>
<name>A0AA38J1B8_9CUCU</name>
<feature type="signal peptide" evidence="6">
    <location>
        <begin position="1"/>
        <end position="19"/>
    </location>
</feature>
<evidence type="ECO:0000256" key="1">
    <source>
        <dbReference type="ARBA" id="ARBA00005964"/>
    </source>
</evidence>
<dbReference type="Gene3D" id="3.40.50.1820">
    <property type="entry name" value="alpha/beta hydrolase"/>
    <property type="match status" value="1"/>
</dbReference>
<evidence type="ECO:0000256" key="5">
    <source>
        <dbReference type="ARBA" id="ARBA00023180"/>
    </source>
</evidence>
<comment type="caution">
    <text evidence="8">The sequence shown here is derived from an EMBL/GenBank/DDBJ whole genome shotgun (WGS) entry which is preliminary data.</text>
</comment>
<keyword evidence="2" id="KW-0719">Serine esterase</keyword>
<dbReference type="PANTHER" id="PTHR43142:SF1">
    <property type="entry name" value="CARBOXYLIC ESTER HYDROLASE"/>
    <property type="match status" value="1"/>
</dbReference>
<dbReference type="GO" id="GO:0052689">
    <property type="term" value="F:carboxylic ester hydrolase activity"/>
    <property type="evidence" value="ECO:0007669"/>
    <property type="project" value="UniProtKB-KW"/>
</dbReference>
<dbReference type="EC" id="3.1.1.-" evidence="6"/>
<proteinExistence type="inferred from homology"/>
<dbReference type="InterPro" id="IPR002018">
    <property type="entry name" value="CarbesteraseB"/>
</dbReference>
<evidence type="ECO:0000313" key="8">
    <source>
        <dbReference type="EMBL" id="KAJ3667200.1"/>
    </source>
</evidence>
<keyword evidence="5" id="KW-0325">Glycoprotein</keyword>
<dbReference type="InterPro" id="IPR029058">
    <property type="entry name" value="AB_hydrolase_fold"/>
</dbReference>